<evidence type="ECO:0000313" key="6">
    <source>
        <dbReference type="Proteomes" id="UP000630660"/>
    </source>
</evidence>
<dbReference type="AlphaFoldDB" id="A0A9D5QC40"/>
<sequence length="775" mass="88370">INLKTYGMWVGNVAEGEETFQRISVPGASHTGEVGKPMLPVFSRSVAIPPTAGVKVKVEYKEEIVLKDYNVYPAQPPLMDNQEKKEFQIEDEFYEQDTIYPVEYYYVGTPGIMRDVRLVGFAIKPFRYNPKTKELTVATDITVRLDYSGYDGRNALEGKRLKSSHNWKRMCRAKILNYDDLYGNGRIGTMIEPPLSAQDPPHYLIICAEEFMNRSSLSEFKYWKKKQGFNVYVRSLRDIVDGMPDAYDDVNDVKRYIKAVCLTYPETENVLLIGDAPDYGSPPNYDFVKCSDDSHIPTFAYPEDNPNYSSDYWYSLLTGDWEDPDPYPDICLGRWCVSSNEDLEAYVEKTLDYERDVNSNWDCEDILLVAHKEEWMWYQYRLCKEYIQWENCYGMADTLYGKHDWATNALISDAISSDGGLGLINYRGHGSETSWYRWNTRDQCYTATDVHNLDQTSFQGYPVVYNIACDNGIICWDSECMVEAWTRDENGGAVGALAASTGTWTEGNNHLDSTLFRNHFDDVLNCGLAINAAKVETINRWIEYPSDSGSWALEIAQAYHWIGDPSLDVWRIHPYLAYDSLDFGTQIEVKVMAMEAPLAPVAGTRVCLYHEYGEHHKVAYTDEYGKAYFPYPDPKEDGTYYVTSTNQWHRLYNIVPVCTTFYYSGTFGQQGESIIDVIEWNLKSITPNLVSSNAKVSYSVGGKIDSKTGETLKLSVFDITGREVSVLASGEHRPGHYTATWDGKDNYGVKLASGVYFIRMVSPSFTSNERIILLK</sequence>
<organism evidence="5 6">
    <name type="scientific">candidate division WOR-3 bacterium</name>
    <dbReference type="NCBI Taxonomy" id="2052148"/>
    <lineage>
        <taxon>Bacteria</taxon>
        <taxon>Bacteria division WOR-3</taxon>
    </lineage>
</organism>
<evidence type="ECO:0000259" key="4">
    <source>
        <dbReference type="Pfam" id="PF13860"/>
    </source>
</evidence>
<dbReference type="Gene3D" id="3.40.50.1460">
    <property type="match status" value="1"/>
</dbReference>
<dbReference type="Pfam" id="PF01364">
    <property type="entry name" value="Peptidase_C25"/>
    <property type="match status" value="1"/>
</dbReference>
<evidence type="ECO:0000313" key="5">
    <source>
        <dbReference type="EMBL" id="MBD3364273.1"/>
    </source>
</evidence>
<feature type="non-terminal residue" evidence="5">
    <location>
        <position position="1"/>
    </location>
</feature>
<comment type="caution">
    <text evidence="5">The sequence shown here is derived from an EMBL/GenBank/DDBJ whole genome shotgun (WGS) entry which is preliminary data.</text>
</comment>
<dbReference type="SUPFAM" id="SSF52129">
    <property type="entry name" value="Caspase-like"/>
    <property type="match status" value="1"/>
</dbReference>
<keyword evidence="1" id="KW-0732">Signal</keyword>
<feature type="domain" description="Gingipain propeptide" evidence="3">
    <location>
        <begin position="11"/>
        <end position="148"/>
    </location>
</feature>
<dbReference type="InterPro" id="IPR038490">
    <property type="entry name" value="Gingipain_propep_sf"/>
</dbReference>
<gene>
    <name evidence="5" type="ORF">GF359_03565</name>
</gene>
<dbReference type="InterPro" id="IPR029030">
    <property type="entry name" value="Caspase-like_dom_sf"/>
</dbReference>
<evidence type="ECO:0000259" key="2">
    <source>
        <dbReference type="Pfam" id="PF01364"/>
    </source>
</evidence>
<accession>A0A9D5QC40</accession>
<protein>
    <recommendedName>
        <fullName evidence="7">T9SS type A sorting domain-containing protein</fullName>
    </recommendedName>
</protein>
<dbReference type="Proteomes" id="UP000630660">
    <property type="component" value="Unassembled WGS sequence"/>
</dbReference>
<proteinExistence type="predicted"/>
<dbReference type="Gene3D" id="2.60.40.3800">
    <property type="match status" value="1"/>
</dbReference>
<dbReference type="Pfam" id="PF08126">
    <property type="entry name" value="Propeptide_C25"/>
    <property type="match status" value="1"/>
</dbReference>
<dbReference type="GO" id="GO:0004197">
    <property type="term" value="F:cysteine-type endopeptidase activity"/>
    <property type="evidence" value="ECO:0007669"/>
    <property type="project" value="InterPro"/>
</dbReference>
<evidence type="ECO:0008006" key="7">
    <source>
        <dbReference type="Google" id="ProtNLM"/>
    </source>
</evidence>
<dbReference type="EMBL" id="WJKJ01000111">
    <property type="protein sequence ID" value="MBD3364273.1"/>
    <property type="molecule type" value="Genomic_DNA"/>
</dbReference>
<dbReference type="GO" id="GO:0006508">
    <property type="term" value="P:proteolysis"/>
    <property type="evidence" value="ECO:0007669"/>
    <property type="project" value="InterPro"/>
</dbReference>
<evidence type="ECO:0000259" key="3">
    <source>
        <dbReference type="Pfam" id="PF08126"/>
    </source>
</evidence>
<dbReference type="Gene3D" id="3.40.50.10390">
    <property type="entry name" value="Gingipain r, domain 1"/>
    <property type="match status" value="1"/>
</dbReference>
<dbReference type="Gene3D" id="2.60.40.4070">
    <property type="match status" value="1"/>
</dbReference>
<dbReference type="Pfam" id="PF13860">
    <property type="entry name" value="FlgD_ig"/>
    <property type="match status" value="1"/>
</dbReference>
<feature type="domain" description="Gingipain" evidence="2">
    <location>
        <begin position="203"/>
        <end position="568"/>
    </location>
</feature>
<feature type="domain" description="FlgD/Vpr Ig-like" evidence="4">
    <location>
        <begin position="710"/>
        <end position="761"/>
    </location>
</feature>
<dbReference type="InterPro" id="IPR001769">
    <property type="entry name" value="Gingipain"/>
</dbReference>
<evidence type="ECO:0000256" key="1">
    <source>
        <dbReference type="ARBA" id="ARBA00022729"/>
    </source>
</evidence>
<reference evidence="5" key="1">
    <citation type="submission" date="2019-11" db="EMBL/GenBank/DDBJ databases">
        <title>Microbial mats filling the niche in hypersaline microbial mats.</title>
        <authorList>
            <person name="Wong H.L."/>
            <person name="Macleod F.I."/>
            <person name="White R.A. III"/>
            <person name="Burns B.P."/>
        </authorList>
    </citation>
    <scope>NUCLEOTIDE SEQUENCE</scope>
    <source>
        <strain evidence="5">Bin_327</strain>
    </source>
</reference>
<dbReference type="InterPro" id="IPR012600">
    <property type="entry name" value="Propeptide_C25"/>
</dbReference>
<name>A0A9D5QC40_UNCW3</name>
<dbReference type="InterPro" id="IPR029031">
    <property type="entry name" value="Gingipain_N_sf"/>
</dbReference>
<dbReference type="InterPro" id="IPR025965">
    <property type="entry name" value="FlgD/Vpr_Ig-like"/>
</dbReference>